<keyword evidence="3" id="KW-1185">Reference proteome</keyword>
<proteinExistence type="predicted"/>
<name>A0A1G9U7I0_9EURY</name>
<dbReference type="Proteomes" id="UP000199451">
    <property type="component" value="Unassembled WGS sequence"/>
</dbReference>
<feature type="domain" description="DDE" evidence="1">
    <location>
        <begin position="82"/>
        <end position="173"/>
    </location>
</feature>
<accession>A0A1G9U7I0</accession>
<dbReference type="PANTHER" id="PTHR39967:SF1">
    <property type="entry name" value="ISH14-TYPE TRANSPOSASE HSIRS44"/>
    <property type="match status" value="1"/>
</dbReference>
<evidence type="ECO:0000313" key="3">
    <source>
        <dbReference type="Proteomes" id="UP000199451"/>
    </source>
</evidence>
<dbReference type="SUPFAM" id="SSF53098">
    <property type="entry name" value="Ribonuclease H-like"/>
    <property type="match status" value="1"/>
</dbReference>
<organism evidence="2 3">
    <name type="scientific">Halogranum gelatinilyticum</name>
    <dbReference type="NCBI Taxonomy" id="660521"/>
    <lineage>
        <taxon>Archaea</taxon>
        <taxon>Methanobacteriati</taxon>
        <taxon>Methanobacteriota</taxon>
        <taxon>Stenosarchaea group</taxon>
        <taxon>Halobacteria</taxon>
        <taxon>Halobacteriales</taxon>
        <taxon>Haloferacaceae</taxon>
    </lineage>
</organism>
<evidence type="ECO:0000313" key="2">
    <source>
        <dbReference type="EMBL" id="SDM55828.1"/>
    </source>
</evidence>
<dbReference type="Pfam" id="PF13610">
    <property type="entry name" value="DDE_Tnp_IS240"/>
    <property type="match status" value="1"/>
</dbReference>
<dbReference type="EMBL" id="FNHL01000002">
    <property type="protein sequence ID" value="SDM55828.1"/>
    <property type="molecule type" value="Genomic_DNA"/>
</dbReference>
<dbReference type="AlphaFoldDB" id="A0A1G9U7I0"/>
<protein>
    <submittedName>
        <fullName evidence="2">Transposase (Or an inactivated derivative)</fullName>
    </submittedName>
</protein>
<sequence>MPLKDLLRESLDTATLECWQRERTATPVRAFAVRLHAAGLSLRETEAILRLLGVERSFQAIFQWVHRLADSLPNPPMAKPRRVAVDETAVKINGNWSWLYVAIDLDTKLILDVALFERHGTDPAATFLHSVTEKHDCSEAVFLSDAFGYRTAFYRLGINGRVDYTDRNLIEKWFHTFKMRVDRFHNSWVGSRLSAQQWIAVFVHYYNVQRPHQSLDGRTPAEEVI</sequence>
<evidence type="ECO:0000259" key="1">
    <source>
        <dbReference type="Pfam" id="PF13610"/>
    </source>
</evidence>
<dbReference type="STRING" id="660521.SAMN04487949_2073"/>
<reference evidence="3" key="1">
    <citation type="submission" date="2016-10" db="EMBL/GenBank/DDBJ databases">
        <authorList>
            <person name="Varghese N."/>
            <person name="Submissions S."/>
        </authorList>
    </citation>
    <scope>NUCLEOTIDE SEQUENCE [LARGE SCALE GENOMIC DNA]</scope>
    <source>
        <strain evidence="3">CGMCC 1.10119</strain>
    </source>
</reference>
<gene>
    <name evidence="2" type="ORF">SAMN04487949_2073</name>
</gene>
<dbReference type="RefSeq" id="WP_089697370.1">
    <property type="nucleotide sequence ID" value="NZ_FNHL01000002.1"/>
</dbReference>
<dbReference type="InterPro" id="IPR047930">
    <property type="entry name" value="Transpos_IS6"/>
</dbReference>
<dbReference type="PANTHER" id="PTHR39967">
    <property type="match status" value="1"/>
</dbReference>
<dbReference type="OrthoDB" id="284122at2157"/>
<dbReference type="InterPro" id="IPR032874">
    <property type="entry name" value="DDE_dom"/>
</dbReference>
<dbReference type="InterPro" id="IPR012337">
    <property type="entry name" value="RNaseH-like_sf"/>
</dbReference>
<dbReference type="NCBIfam" id="NF033587">
    <property type="entry name" value="transpos_IS6"/>
    <property type="match status" value="1"/>
</dbReference>